<dbReference type="Proteomes" id="UP000630149">
    <property type="component" value="Unassembled WGS sequence"/>
</dbReference>
<comment type="caution">
    <text evidence="2">The sequence shown here is derived from an EMBL/GenBank/DDBJ whole genome shotgun (WGS) entry which is preliminary data.</text>
</comment>
<name>A0A917JQ12_9GAMM</name>
<evidence type="ECO:0000259" key="1">
    <source>
        <dbReference type="Pfam" id="PF18219"/>
    </source>
</evidence>
<accession>A0A917JQ12</accession>
<dbReference type="RefSeq" id="WP_131775448.1">
    <property type="nucleotide sequence ID" value="NZ_BMOB01000001.1"/>
</dbReference>
<protein>
    <recommendedName>
        <fullName evidence="1">SidC N-terminal domain-containing protein</fullName>
    </recommendedName>
</protein>
<dbReference type="InterPro" id="IPR041264">
    <property type="entry name" value="SidC_N"/>
</dbReference>
<dbReference type="OrthoDB" id="5653210at2"/>
<proteinExistence type="predicted"/>
<dbReference type="EMBL" id="BMOB01000001">
    <property type="protein sequence ID" value="GGI76933.1"/>
    <property type="molecule type" value="Genomic_DNA"/>
</dbReference>
<evidence type="ECO:0000313" key="2">
    <source>
        <dbReference type="EMBL" id="GGI76933.1"/>
    </source>
</evidence>
<organism evidence="2 3">
    <name type="scientific">Legionella impletisoli</name>
    <dbReference type="NCBI Taxonomy" id="343510"/>
    <lineage>
        <taxon>Bacteria</taxon>
        <taxon>Pseudomonadati</taxon>
        <taxon>Pseudomonadota</taxon>
        <taxon>Gammaproteobacteria</taxon>
        <taxon>Legionellales</taxon>
        <taxon>Legionellaceae</taxon>
        <taxon>Legionella</taxon>
    </lineage>
</organism>
<sequence length="753" mass="85708">MRIPLTEPTSSKYLYINSDTNQMHLLVPFIAGEDISTDNTCKASLELRAFFAEGGAINELEFYKSALEFDMLLLGKGNPLYQAKEERLAQINKYLEAVKVMRGSYGNSVAHFLSKPSNLYSIQLRPRIQDPYSEVVNPVFNVNRRNDAAMEPLSPLYNSMQVIFRKTILKKLDPQTQLTDAVLRDLNDEEDDSFETIQRLLTKHCQRLFHQDIDFTKDQRAKFIDRAYINEQYKEPEDVKLTAEAYMVGLLNSCAPSLWTTIDAPVFYSVREANAEDKAERLSIMTQFYLGVMNVYCRAKGISNQNFGVILDSSPSLSQALVETVSEALSMGDDVENIICSFCNAYAAEFGLSRSLSEKDKDSIQQKFETTYRTVTATKENPYMDDFMILDTKATGRSAIFISLNGLICTDFANIVDPTAPHQTYFEEIRKTPRPEIKPRTQEPMATEVDIKPEALLDKLDDVPWERLPKQVKEACFALPAFQVRQFLHDVAKGKQEEAESVLNAPQNLQTLLRTAGKFTDYSERIFNCTAYEYAYWAKDTHMRRMLEHHMDEETKAHLLTRIDKIEEEGLTYFQHGKTIEHSKHFDLNPLIDALDTYVKGYDGWVKDENWHELEAAWMAVGKAQREVPAHVAQEYCRKDRSFDPTPSFKEETLPRTLAFYNHFKGREDSWFPLAGYSTSGLGFNFAFIRGELGRGGRGPWAVGARWAAAAMDEGDLPADLAAVSRLDEVRTIDLTLSREHLNPPASSLGLSM</sequence>
<dbReference type="Pfam" id="PF18219">
    <property type="entry name" value="SidC_N"/>
    <property type="match status" value="1"/>
</dbReference>
<feature type="domain" description="SidC N-terminal" evidence="1">
    <location>
        <begin position="3"/>
        <end position="416"/>
    </location>
</feature>
<reference evidence="2" key="1">
    <citation type="journal article" date="2014" name="Int. J. Syst. Evol. Microbiol.">
        <title>Complete genome sequence of Corynebacterium casei LMG S-19264T (=DSM 44701T), isolated from a smear-ripened cheese.</title>
        <authorList>
            <consortium name="US DOE Joint Genome Institute (JGI-PGF)"/>
            <person name="Walter F."/>
            <person name="Albersmeier A."/>
            <person name="Kalinowski J."/>
            <person name="Ruckert C."/>
        </authorList>
    </citation>
    <scope>NUCLEOTIDE SEQUENCE</scope>
    <source>
        <strain evidence="2">JCM 13919</strain>
    </source>
</reference>
<evidence type="ECO:0000313" key="3">
    <source>
        <dbReference type="Proteomes" id="UP000630149"/>
    </source>
</evidence>
<dbReference type="AlphaFoldDB" id="A0A917JQ12"/>
<gene>
    <name evidence="2" type="ORF">GCM10007966_02050</name>
</gene>
<reference evidence="2" key="2">
    <citation type="submission" date="2020-09" db="EMBL/GenBank/DDBJ databases">
        <authorList>
            <person name="Sun Q."/>
            <person name="Ohkuma M."/>
        </authorList>
    </citation>
    <scope>NUCLEOTIDE SEQUENCE</scope>
    <source>
        <strain evidence="2">JCM 13919</strain>
    </source>
</reference>
<keyword evidence="3" id="KW-1185">Reference proteome</keyword>